<feature type="region of interest" description="Disordered" evidence="1">
    <location>
        <begin position="132"/>
        <end position="205"/>
    </location>
</feature>
<dbReference type="EMBL" id="LT934120">
    <property type="protein sequence ID" value="VAI28222.1"/>
    <property type="molecule type" value="Genomic_DNA"/>
</dbReference>
<dbReference type="InterPro" id="IPR045177">
    <property type="entry name" value="FDM1-5/IDN2"/>
</dbReference>
<organism evidence="3 4">
    <name type="scientific">Triticum turgidum subsp. durum</name>
    <name type="common">Durum wheat</name>
    <name type="synonym">Triticum durum</name>
    <dbReference type="NCBI Taxonomy" id="4567"/>
    <lineage>
        <taxon>Eukaryota</taxon>
        <taxon>Viridiplantae</taxon>
        <taxon>Streptophyta</taxon>
        <taxon>Embryophyta</taxon>
        <taxon>Tracheophyta</taxon>
        <taxon>Spermatophyta</taxon>
        <taxon>Magnoliopsida</taxon>
        <taxon>Liliopsida</taxon>
        <taxon>Poales</taxon>
        <taxon>Poaceae</taxon>
        <taxon>BOP clade</taxon>
        <taxon>Pooideae</taxon>
        <taxon>Triticodae</taxon>
        <taxon>Triticeae</taxon>
        <taxon>Triticinae</taxon>
        <taxon>Triticum</taxon>
    </lineage>
</organism>
<feature type="domain" description="Factor of DNA methylation 1-5/IDN2" evidence="2">
    <location>
        <begin position="229"/>
        <end position="359"/>
    </location>
</feature>
<protein>
    <recommendedName>
        <fullName evidence="2">Factor of DNA methylation 1-5/IDN2 domain-containing protein</fullName>
    </recommendedName>
</protein>
<dbReference type="Gramene" id="TRITD5Bv1G039120.2">
    <property type="protein sequence ID" value="TRITD5Bv1G039120.2"/>
    <property type="gene ID" value="TRITD5Bv1G039120"/>
</dbReference>
<dbReference type="Proteomes" id="UP000324705">
    <property type="component" value="Chromosome 5B"/>
</dbReference>
<evidence type="ECO:0000313" key="4">
    <source>
        <dbReference type="Proteomes" id="UP000324705"/>
    </source>
</evidence>
<sequence length="405" mass="45858">MADSRGRNVSIDALTSKLESKIYYHRDATVEYLDIKTMVDKVVQEKNKLLAENTEFLNTIDKIVEEKEKLQHDHDVINELVAPMAEQLEMVKKELEEVKHEHVAAKEELAVAKEQLAQKNKELKVLRKKLQESEAMHTQHEQQIGSASKPARSKMQVTRLSHKRAILLQGSSDNDTDRHRCKKQRSYPQVPNNPTAGQHSGRDDDQEVVRQKLIKGFSEIDAGQSIGIKKMGKLNEKPFRDACAVKLAPKYAGAKSSELYALWQELLDSPNWKPFKSVIVDGNHQEEVIDVDDDKLQGLKMAWGEGPYNAVVSALVERKEYNTDGTGDAFDLWNYKEGRKATLGECVDCILDNVKKLKRVHLTYRSRRTMCTATASMHDPVKDLSAASNEWSHQMSNTSKHGGKS</sequence>
<evidence type="ECO:0000259" key="2">
    <source>
        <dbReference type="Pfam" id="PF03469"/>
    </source>
</evidence>
<evidence type="ECO:0000313" key="3">
    <source>
        <dbReference type="EMBL" id="VAI28222.1"/>
    </source>
</evidence>
<dbReference type="Pfam" id="PF03469">
    <property type="entry name" value="XH"/>
    <property type="match status" value="1"/>
</dbReference>
<feature type="compositionally biased region" description="Polar residues" evidence="1">
    <location>
        <begin position="186"/>
        <end position="198"/>
    </location>
</feature>
<proteinExistence type="predicted"/>
<gene>
    <name evidence="3" type="ORF">TRITD_5Bv1G039120</name>
</gene>
<dbReference type="PANTHER" id="PTHR21596:SF55">
    <property type="entry name" value="OS12G0572500 PROTEIN"/>
    <property type="match status" value="1"/>
</dbReference>
<accession>A0A9R1AHU3</accession>
<dbReference type="InterPro" id="IPR005379">
    <property type="entry name" value="FDM1-5/IDN2_XH"/>
</dbReference>
<dbReference type="OMA" id="DLMQPRG"/>
<dbReference type="PANTHER" id="PTHR21596">
    <property type="entry name" value="RIBONUCLEASE P SUBUNIT P38"/>
    <property type="match status" value="1"/>
</dbReference>
<evidence type="ECO:0000256" key="1">
    <source>
        <dbReference type="SAM" id="MobiDB-lite"/>
    </source>
</evidence>
<reference evidence="3 4" key="1">
    <citation type="submission" date="2017-09" db="EMBL/GenBank/DDBJ databases">
        <authorList>
            <consortium name="International Durum Wheat Genome Sequencing Consortium (IDWGSC)"/>
            <person name="Milanesi L."/>
        </authorList>
    </citation>
    <scope>NUCLEOTIDE SEQUENCE [LARGE SCALE GENOMIC DNA]</scope>
    <source>
        <strain evidence="4">cv. Svevo</strain>
    </source>
</reference>
<keyword evidence="4" id="KW-1185">Reference proteome</keyword>
<dbReference type="GO" id="GO:0080188">
    <property type="term" value="P:gene silencing by siRNA-directed DNA methylation"/>
    <property type="evidence" value="ECO:0007669"/>
    <property type="project" value="InterPro"/>
</dbReference>
<name>A0A9R1AHU3_TRITD</name>
<dbReference type="AlphaFoldDB" id="A0A9R1AHU3"/>